<sequence length="120" mass="13350">MLSAAWRYQLHSWSIKHCLCCAVVRIRARVVTKVPNIANACTRIDCDRDNSARTSTALMHCSERCRAPAHPITPPLSARSPISTRQRYNLGCHIQTVHLTAGLGIKRRGRGAILAINDHL</sequence>
<name>A0A165QC00_9AGAM</name>
<evidence type="ECO:0000313" key="1">
    <source>
        <dbReference type="EMBL" id="KZT22206.1"/>
    </source>
</evidence>
<gene>
    <name evidence="1" type="ORF">NEOLEDRAFT_674003</name>
</gene>
<organism evidence="1 2">
    <name type="scientific">Neolentinus lepideus HHB14362 ss-1</name>
    <dbReference type="NCBI Taxonomy" id="1314782"/>
    <lineage>
        <taxon>Eukaryota</taxon>
        <taxon>Fungi</taxon>
        <taxon>Dikarya</taxon>
        <taxon>Basidiomycota</taxon>
        <taxon>Agaricomycotina</taxon>
        <taxon>Agaricomycetes</taxon>
        <taxon>Gloeophyllales</taxon>
        <taxon>Gloeophyllaceae</taxon>
        <taxon>Neolentinus</taxon>
    </lineage>
</organism>
<keyword evidence="2" id="KW-1185">Reference proteome</keyword>
<dbReference type="EMBL" id="KV425598">
    <property type="protein sequence ID" value="KZT22206.1"/>
    <property type="molecule type" value="Genomic_DNA"/>
</dbReference>
<dbReference type="Proteomes" id="UP000076761">
    <property type="component" value="Unassembled WGS sequence"/>
</dbReference>
<evidence type="ECO:0000313" key="2">
    <source>
        <dbReference type="Proteomes" id="UP000076761"/>
    </source>
</evidence>
<dbReference type="AlphaFoldDB" id="A0A165QC00"/>
<reference evidence="1 2" key="1">
    <citation type="journal article" date="2016" name="Mol. Biol. Evol.">
        <title>Comparative Genomics of Early-Diverging Mushroom-Forming Fungi Provides Insights into the Origins of Lignocellulose Decay Capabilities.</title>
        <authorList>
            <person name="Nagy L.G."/>
            <person name="Riley R."/>
            <person name="Tritt A."/>
            <person name="Adam C."/>
            <person name="Daum C."/>
            <person name="Floudas D."/>
            <person name="Sun H."/>
            <person name="Yadav J.S."/>
            <person name="Pangilinan J."/>
            <person name="Larsson K.H."/>
            <person name="Matsuura K."/>
            <person name="Barry K."/>
            <person name="Labutti K."/>
            <person name="Kuo R."/>
            <person name="Ohm R.A."/>
            <person name="Bhattacharya S.S."/>
            <person name="Shirouzu T."/>
            <person name="Yoshinaga Y."/>
            <person name="Martin F.M."/>
            <person name="Grigoriev I.V."/>
            <person name="Hibbett D.S."/>
        </authorList>
    </citation>
    <scope>NUCLEOTIDE SEQUENCE [LARGE SCALE GENOMIC DNA]</scope>
    <source>
        <strain evidence="1 2">HHB14362 ss-1</strain>
    </source>
</reference>
<dbReference type="InParanoid" id="A0A165QC00"/>
<protein>
    <submittedName>
        <fullName evidence="1">Uncharacterized protein</fullName>
    </submittedName>
</protein>
<accession>A0A165QC00</accession>
<proteinExistence type="predicted"/>